<evidence type="ECO:0000256" key="7">
    <source>
        <dbReference type="ARBA" id="ARBA00023016"/>
    </source>
</evidence>
<dbReference type="InterPro" id="IPR001305">
    <property type="entry name" value="HSP_DnaJ_Cys-rich_dom"/>
</dbReference>
<name>A0A0F9FKA5_9ZZZZ</name>
<dbReference type="Pfam" id="PF00684">
    <property type="entry name" value="DnaJ_CXXCXGXG"/>
    <property type="match status" value="1"/>
</dbReference>
<protein>
    <recommendedName>
        <fullName evidence="12">J domain-containing protein</fullName>
    </recommendedName>
</protein>
<evidence type="ECO:0008006" key="12">
    <source>
        <dbReference type="Google" id="ProtNLM"/>
    </source>
</evidence>
<evidence type="ECO:0000256" key="4">
    <source>
        <dbReference type="ARBA" id="ARBA00022737"/>
    </source>
</evidence>
<dbReference type="HAMAP" id="MF_01152">
    <property type="entry name" value="DnaJ"/>
    <property type="match status" value="1"/>
</dbReference>
<evidence type="ECO:0000256" key="2">
    <source>
        <dbReference type="ARBA" id="ARBA00022705"/>
    </source>
</evidence>
<dbReference type="CDD" id="cd10747">
    <property type="entry name" value="DnaJ_C"/>
    <property type="match status" value="1"/>
</dbReference>
<evidence type="ECO:0000256" key="8">
    <source>
        <dbReference type="ARBA" id="ARBA00023186"/>
    </source>
</evidence>
<gene>
    <name evidence="11" type="ORF">LCGC14_2232570</name>
</gene>
<dbReference type="PROSITE" id="PS00636">
    <property type="entry name" value="DNAJ_1"/>
    <property type="match status" value="1"/>
</dbReference>
<feature type="domain" description="J" evidence="9">
    <location>
        <begin position="3"/>
        <end position="68"/>
    </location>
</feature>
<evidence type="ECO:0000313" key="11">
    <source>
        <dbReference type="EMBL" id="KKL57720.1"/>
    </source>
</evidence>
<keyword evidence="5" id="KW-0863">Zinc-finger</keyword>
<keyword evidence="1" id="KW-0963">Cytoplasm</keyword>
<dbReference type="InterPro" id="IPR012724">
    <property type="entry name" value="DnaJ"/>
</dbReference>
<dbReference type="PRINTS" id="PR00625">
    <property type="entry name" value="JDOMAIN"/>
</dbReference>
<dbReference type="AlphaFoldDB" id="A0A0F9FKA5"/>
<feature type="domain" description="CR-type" evidence="10">
    <location>
        <begin position="145"/>
        <end position="223"/>
    </location>
</feature>
<proteinExistence type="inferred from homology"/>
<dbReference type="Pfam" id="PF00226">
    <property type="entry name" value="DnaJ"/>
    <property type="match status" value="1"/>
</dbReference>
<dbReference type="FunFam" id="2.10.230.10:FF:000002">
    <property type="entry name" value="Molecular chaperone DnaJ"/>
    <property type="match status" value="1"/>
</dbReference>
<dbReference type="InterPro" id="IPR008971">
    <property type="entry name" value="HSP40/DnaJ_pept-bd"/>
</dbReference>
<dbReference type="SMART" id="SM00271">
    <property type="entry name" value="DnaJ"/>
    <property type="match status" value="1"/>
</dbReference>
<sequence length="385" mass="41863">MTDYYQTLGISKSSSSDEIKKAYRKQALKYHPDKNPGDKDAEANFKKISEAYEVLSNDNKRKLYDQYGEEGVKGAAGMGSMGGRGFSSMEEALKTFMGAFGGSMGGGGGSIFESFFGFDSEENSLRQGASKKISLTITFEEAIKGTEKQVAITNYLTCDTCEGSGAKSSSDIKTCSTCQGSGQVFQTRGFFSMSSTCSHCRGEGKIITNPCPTCRGIGRIRKKQTVKIHIPAGVDNNMRLKMTGYGDAGEGGGPTGDLYVFITLSPHDSFERDGDDVYLRLPITFTEASLGCKKDIPTPDGKTYRISIPEGSQNDKTFRIRDLGFPNVHGSGKGDLLVIISVETPVSLTPKQIELLKNFQSLETEANHPKKKGFFDKVKSFFKGE</sequence>
<evidence type="ECO:0000259" key="9">
    <source>
        <dbReference type="PROSITE" id="PS50076"/>
    </source>
</evidence>
<keyword evidence="4" id="KW-0677">Repeat</keyword>
<dbReference type="PROSITE" id="PS51188">
    <property type="entry name" value="ZF_CR"/>
    <property type="match status" value="1"/>
</dbReference>
<organism evidence="11">
    <name type="scientific">marine sediment metagenome</name>
    <dbReference type="NCBI Taxonomy" id="412755"/>
    <lineage>
        <taxon>unclassified sequences</taxon>
        <taxon>metagenomes</taxon>
        <taxon>ecological metagenomes</taxon>
    </lineage>
</organism>
<dbReference type="SUPFAM" id="SSF57938">
    <property type="entry name" value="DnaJ/Hsp40 cysteine-rich domain"/>
    <property type="match status" value="1"/>
</dbReference>
<dbReference type="GO" id="GO:0051082">
    <property type="term" value="F:unfolded protein binding"/>
    <property type="evidence" value="ECO:0007669"/>
    <property type="project" value="InterPro"/>
</dbReference>
<dbReference type="SUPFAM" id="SSF49493">
    <property type="entry name" value="HSP40/DnaJ peptide-binding domain"/>
    <property type="match status" value="2"/>
</dbReference>
<dbReference type="PANTHER" id="PTHR43096:SF48">
    <property type="entry name" value="CHAPERONE PROTEIN DNAJ"/>
    <property type="match status" value="1"/>
</dbReference>
<keyword evidence="3" id="KW-0479">Metal-binding</keyword>
<dbReference type="InterPro" id="IPR036410">
    <property type="entry name" value="HSP_DnaJ_Cys-rich_dom_sf"/>
</dbReference>
<dbReference type="Gene3D" id="2.10.230.10">
    <property type="entry name" value="Heat shock protein DnaJ, cysteine-rich domain"/>
    <property type="match status" value="1"/>
</dbReference>
<dbReference type="FunFam" id="1.10.287.110:FF:000034">
    <property type="entry name" value="Chaperone protein DnaJ"/>
    <property type="match status" value="1"/>
</dbReference>
<dbReference type="InterPro" id="IPR002939">
    <property type="entry name" value="DnaJ_C"/>
</dbReference>
<keyword evidence="8" id="KW-0143">Chaperone</keyword>
<dbReference type="GO" id="GO:0009408">
    <property type="term" value="P:response to heat"/>
    <property type="evidence" value="ECO:0007669"/>
    <property type="project" value="InterPro"/>
</dbReference>
<dbReference type="Pfam" id="PF01556">
    <property type="entry name" value="DnaJ_C"/>
    <property type="match status" value="1"/>
</dbReference>
<evidence type="ECO:0000256" key="5">
    <source>
        <dbReference type="ARBA" id="ARBA00022771"/>
    </source>
</evidence>
<dbReference type="GO" id="GO:0005737">
    <property type="term" value="C:cytoplasm"/>
    <property type="evidence" value="ECO:0007669"/>
    <property type="project" value="TreeGrafter"/>
</dbReference>
<reference evidence="11" key="1">
    <citation type="journal article" date="2015" name="Nature">
        <title>Complex archaea that bridge the gap between prokaryotes and eukaryotes.</title>
        <authorList>
            <person name="Spang A."/>
            <person name="Saw J.H."/>
            <person name="Jorgensen S.L."/>
            <person name="Zaremba-Niedzwiedzka K."/>
            <person name="Martijn J."/>
            <person name="Lind A.E."/>
            <person name="van Eijk R."/>
            <person name="Schleper C."/>
            <person name="Guy L."/>
            <person name="Ettema T.J."/>
        </authorList>
    </citation>
    <scope>NUCLEOTIDE SEQUENCE</scope>
</reference>
<keyword evidence="7" id="KW-0346">Stress response</keyword>
<dbReference type="PROSITE" id="PS50076">
    <property type="entry name" value="DNAJ_2"/>
    <property type="match status" value="1"/>
</dbReference>
<dbReference type="GO" id="GO:0005524">
    <property type="term" value="F:ATP binding"/>
    <property type="evidence" value="ECO:0007669"/>
    <property type="project" value="InterPro"/>
</dbReference>
<dbReference type="SUPFAM" id="SSF46565">
    <property type="entry name" value="Chaperone J-domain"/>
    <property type="match status" value="1"/>
</dbReference>
<dbReference type="GO" id="GO:0042026">
    <property type="term" value="P:protein refolding"/>
    <property type="evidence" value="ECO:0007669"/>
    <property type="project" value="TreeGrafter"/>
</dbReference>
<dbReference type="NCBIfam" id="TIGR02349">
    <property type="entry name" value="DnaJ_bact"/>
    <property type="match status" value="1"/>
</dbReference>
<dbReference type="NCBIfam" id="NF010877">
    <property type="entry name" value="PRK14284.1"/>
    <property type="match status" value="1"/>
</dbReference>
<dbReference type="InterPro" id="IPR018253">
    <property type="entry name" value="DnaJ_domain_CS"/>
</dbReference>
<dbReference type="PANTHER" id="PTHR43096">
    <property type="entry name" value="DNAJ HOMOLOG 1, MITOCHONDRIAL-RELATED"/>
    <property type="match status" value="1"/>
</dbReference>
<dbReference type="FunFam" id="2.60.260.20:FF:000013">
    <property type="entry name" value="DnaJ subfamily B member 11"/>
    <property type="match status" value="1"/>
</dbReference>
<dbReference type="CDD" id="cd10719">
    <property type="entry name" value="DnaJ_zf"/>
    <property type="match status" value="1"/>
</dbReference>
<evidence type="ECO:0000256" key="3">
    <source>
        <dbReference type="ARBA" id="ARBA00022723"/>
    </source>
</evidence>
<dbReference type="GO" id="GO:0031072">
    <property type="term" value="F:heat shock protein binding"/>
    <property type="evidence" value="ECO:0007669"/>
    <property type="project" value="InterPro"/>
</dbReference>
<keyword evidence="2" id="KW-0235">DNA replication</keyword>
<dbReference type="EMBL" id="LAZR01030068">
    <property type="protein sequence ID" value="KKL57720.1"/>
    <property type="molecule type" value="Genomic_DNA"/>
</dbReference>
<evidence type="ECO:0000259" key="10">
    <source>
        <dbReference type="PROSITE" id="PS51188"/>
    </source>
</evidence>
<dbReference type="Gene3D" id="1.10.287.110">
    <property type="entry name" value="DnaJ domain"/>
    <property type="match status" value="1"/>
</dbReference>
<dbReference type="NCBIfam" id="NF008035">
    <property type="entry name" value="PRK10767.1"/>
    <property type="match status" value="1"/>
</dbReference>
<evidence type="ECO:0000256" key="6">
    <source>
        <dbReference type="ARBA" id="ARBA00022833"/>
    </source>
</evidence>
<accession>A0A0F9FKA5</accession>
<dbReference type="GO" id="GO:0006260">
    <property type="term" value="P:DNA replication"/>
    <property type="evidence" value="ECO:0007669"/>
    <property type="project" value="UniProtKB-KW"/>
</dbReference>
<dbReference type="InterPro" id="IPR001623">
    <property type="entry name" value="DnaJ_domain"/>
</dbReference>
<dbReference type="GO" id="GO:0008270">
    <property type="term" value="F:zinc ion binding"/>
    <property type="evidence" value="ECO:0007669"/>
    <property type="project" value="UniProtKB-KW"/>
</dbReference>
<dbReference type="CDD" id="cd06257">
    <property type="entry name" value="DnaJ"/>
    <property type="match status" value="1"/>
</dbReference>
<evidence type="ECO:0000256" key="1">
    <source>
        <dbReference type="ARBA" id="ARBA00022490"/>
    </source>
</evidence>
<dbReference type="InterPro" id="IPR036869">
    <property type="entry name" value="J_dom_sf"/>
</dbReference>
<dbReference type="Gene3D" id="2.60.260.20">
    <property type="entry name" value="Urease metallochaperone UreE, N-terminal domain"/>
    <property type="match status" value="2"/>
</dbReference>
<comment type="caution">
    <text evidence="11">The sequence shown here is derived from an EMBL/GenBank/DDBJ whole genome shotgun (WGS) entry which is preliminary data.</text>
</comment>
<keyword evidence="6" id="KW-0862">Zinc</keyword>